<evidence type="ECO:0000313" key="2">
    <source>
        <dbReference type="EMBL" id="KAK6997429.1"/>
    </source>
</evidence>
<proteinExistence type="predicted"/>
<reference evidence="2 3" key="1">
    <citation type="journal article" date="2024" name="J Genomics">
        <title>Draft genome sequencing and assembly of Favolaschia claudopus CIRM-BRFM 2984 isolated from oak limbs.</title>
        <authorList>
            <person name="Navarro D."/>
            <person name="Drula E."/>
            <person name="Chaduli D."/>
            <person name="Cazenave R."/>
            <person name="Ahrendt S."/>
            <person name="Wang J."/>
            <person name="Lipzen A."/>
            <person name="Daum C."/>
            <person name="Barry K."/>
            <person name="Grigoriev I.V."/>
            <person name="Favel A."/>
            <person name="Rosso M.N."/>
            <person name="Martin F."/>
        </authorList>
    </citation>
    <scope>NUCLEOTIDE SEQUENCE [LARGE SCALE GENOMIC DNA]</scope>
    <source>
        <strain evidence="2 3">CIRM-BRFM 2984</strain>
    </source>
</reference>
<dbReference type="Proteomes" id="UP001362999">
    <property type="component" value="Unassembled WGS sequence"/>
</dbReference>
<gene>
    <name evidence="2" type="ORF">R3P38DRAFT_2797746</name>
</gene>
<name>A0AAW0A1K7_9AGAR</name>
<feature type="region of interest" description="Disordered" evidence="1">
    <location>
        <begin position="115"/>
        <end position="135"/>
    </location>
</feature>
<dbReference type="EMBL" id="JAWWNJ010000090">
    <property type="protein sequence ID" value="KAK6997429.1"/>
    <property type="molecule type" value="Genomic_DNA"/>
</dbReference>
<dbReference type="AlphaFoldDB" id="A0AAW0A1K7"/>
<accession>A0AAW0A1K7</accession>
<comment type="caution">
    <text evidence="2">The sequence shown here is derived from an EMBL/GenBank/DDBJ whole genome shotgun (WGS) entry which is preliminary data.</text>
</comment>
<keyword evidence="3" id="KW-1185">Reference proteome</keyword>
<sequence>MNRFVSTDVKEEGGANARVVTPVEEGGDEGTREGRKWKEKYEGVVFASEVPYLSLKWWMSRERKRKKDRRDGLGSRYQQVRTMVTVAARRWRKQASFGGKKTALGYITTTERCSRGSGGAGVSKRRGRCGEESQAVTPSRHAAYAGIPAIGDVGDGNLAAAARPSSTHNPMSPPATAGSIGLKGCKEMQTLTLVNVFCDEDELKDALPIELLKVTKLTASFRNARQLDVLKRVPRLLVRWCWPERSVFRCSPARWRSFLRTFSRVFRPCHPLPALASLVREVFERLDKVKTIDLRPGHKFVDGLVDDRYLEKRVTLPHLR</sequence>
<evidence type="ECO:0000256" key="1">
    <source>
        <dbReference type="SAM" id="MobiDB-lite"/>
    </source>
</evidence>
<organism evidence="2 3">
    <name type="scientific">Favolaschia claudopus</name>
    <dbReference type="NCBI Taxonomy" id="2862362"/>
    <lineage>
        <taxon>Eukaryota</taxon>
        <taxon>Fungi</taxon>
        <taxon>Dikarya</taxon>
        <taxon>Basidiomycota</taxon>
        <taxon>Agaricomycotina</taxon>
        <taxon>Agaricomycetes</taxon>
        <taxon>Agaricomycetidae</taxon>
        <taxon>Agaricales</taxon>
        <taxon>Marasmiineae</taxon>
        <taxon>Mycenaceae</taxon>
        <taxon>Favolaschia</taxon>
    </lineage>
</organism>
<evidence type="ECO:0000313" key="3">
    <source>
        <dbReference type="Proteomes" id="UP001362999"/>
    </source>
</evidence>
<protein>
    <submittedName>
        <fullName evidence="2">Uncharacterized protein</fullName>
    </submittedName>
</protein>